<feature type="transmembrane region" description="Helical" evidence="1">
    <location>
        <begin position="649"/>
        <end position="669"/>
    </location>
</feature>
<dbReference type="Gene3D" id="3.60.10.10">
    <property type="entry name" value="Endonuclease/exonuclease/phosphatase"/>
    <property type="match status" value="1"/>
</dbReference>
<dbReference type="InterPro" id="IPR057315">
    <property type="entry name" value="Exo_endo_phos_PGAP2IP_C"/>
</dbReference>
<keyword evidence="1" id="KW-1133">Transmembrane helix</keyword>
<organism evidence="6 7">
    <name type="scientific">Lecanosticta acicola</name>
    <dbReference type="NCBI Taxonomy" id="111012"/>
    <lineage>
        <taxon>Eukaryota</taxon>
        <taxon>Fungi</taxon>
        <taxon>Dikarya</taxon>
        <taxon>Ascomycota</taxon>
        <taxon>Pezizomycotina</taxon>
        <taxon>Dothideomycetes</taxon>
        <taxon>Dothideomycetidae</taxon>
        <taxon>Mycosphaerellales</taxon>
        <taxon>Mycosphaerellaceae</taxon>
        <taxon>Lecanosticta</taxon>
    </lineage>
</organism>
<evidence type="ECO:0000259" key="5">
    <source>
        <dbReference type="Pfam" id="PF23226"/>
    </source>
</evidence>
<feature type="transmembrane region" description="Helical" evidence="1">
    <location>
        <begin position="272"/>
        <end position="293"/>
    </location>
</feature>
<feature type="transmembrane region" description="Helical" evidence="1">
    <location>
        <begin position="491"/>
        <end position="513"/>
    </location>
</feature>
<evidence type="ECO:0000259" key="4">
    <source>
        <dbReference type="Pfam" id="PF23022"/>
    </source>
</evidence>
<feature type="transmembrane region" description="Helical" evidence="1">
    <location>
        <begin position="413"/>
        <end position="433"/>
    </location>
</feature>
<dbReference type="GO" id="GO:0016020">
    <property type="term" value="C:membrane"/>
    <property type="evidence" value="ECO:0007669"/>
    <property type="project" value="GOC"/>
</dbReference>
<dbReference type="AlphaFoldDB" id="A0AAI8Z6Y3"/>
<evidence type="ECO:0000259" key="2">
    <source>
        <dbReference type="Pfam" id="PF10277"/>
    </source>
</evidence>
<feature type="transmembrane region" description="Helical" evidence="1">
    <location>
        <begin position="299"/>
        <end position="320"/>
    </location>
</feature>
<dbReference type="FunFam" id="3.60.10.10:FF:000031">
    <property type="entry name" value="Calcofluor white hypersensitive protein"/>
    <property type="match status" value="1"/>
</dbReference>
<keyword evidence="7" id="KW-1185">Reference proteome</keyword>
<gene>
    <name evidence="6" type="ORF">LECACI_7A008747</name>
</gene>
<dbReference type="InterPro" id="IPR053911">
    <property type="entry name" value="PGAP2IP_TM_2nd"/>
</dbReference>
<dbReference type="Pfam" id="PF23021">
    <property type="entry name" value="6TM_2nd_PGAP2IP"/>
    <property type="match status" value="1"/>
</dbReference>
<dbReference type="GO" id="GO:0006506">
    <property type="term" value="P:GPI anchor biosynthetic process"/>
    <property type="evidence" value="ECO:0007669"/>
    <property type="project" value="TreeGrafter"/>
</dbReference>
<dbReference type="Pfam" id="PF23226">
    <property type="entry name" value="Exo_endo_phos_PGAP2IP"/>
    <property type="match status" value="1"/>
</dbReference>
<dbReference type="InterPro" id="IPR051916">
    <property type="entry name" value="GPI-anchor_lipid_remodeler"/>
</dbReference>
<evidence type="ECO:0000256" key="1">
    <source>
        <dbReference type="SAM" id="Phobius"/>
    </source>
</evidence>
<comment type="caution">
    <text evidence="6">The sequence shown here is derived from an EMBL/GenBank/DDBJ whole genome shotgun (WGS) entry which is preliminary data.</text>
</comment>
<dbReference type="Pfam" id="PF23022">
    <property type="entry name" value="6TM_1st_PGAP2IP"/>
    <property type="match status" value="1"/>
</dbReference>
<dbReference type="GO" id="GO:0005783">
    <property type="term" value="C:endoplasmic reticulum"/>
    <property type="evidence" value="ECO:0007669"/>
    <property type="project" value="TreeGrafter"/>
</dbReference>
<protein>
    <submittedName>
        <fullName evidence="6">Probable FGF receptor activating 1</fullName>
    </submittedName>
</protein>
<evidence type="ECO:0000259" key="3">
    <source>
        <dbReference type="Pfam" id="PF23021"/>
    </source>
</evidence>
<feature type="transmembrane region" description="Helical" evidence="1">
    <location>
        <begin position="327"/>
        <end position="344"/>
    </location>
</feature>
<feature type="transmembrane region" description="Helical" evidence="1">
    <location>
        <begin position="454"/>
        <end position="471"/>
    </location>
</feature>
<feature type="domain" description="PGAP2IP second transmembrane" evidence="3">
    <location>
        <begin position="451"/>
        <end position="627"/>
    </location>
</feature>
<keyword evidence="1" id="KW-0472">Membrane</keyword>
<dbReference type="InterPro" id="IPR053912">
    <property type="entry name" value="PGAP2IP_TM_1nd"/>
</dbReference>
<feature type="transmembrane region" description="Helical" evidence="1">
    <location>
        <begin position="75"/>
        <end position="96"/>
    </location>
</feature>
<evidence type="ECO:0000313" key="6">
    <source>
        <dbReference type="EMBL" id="CAK4033589.1"/>
    </source>
</evidence>
<dbReference type="Proteomes" id="UP001296104">
    <property type="component" value="Unassembled WGS sequence"/>
</dbReference>
<dbReference type="PANTHER" id="PTHR14859">
    <property type="entry name" value="CALCOFLUOR WHITE HYPERSENSITIVE PROTEIN PRECURSOR"/>
    <property type="match status" value="1"/>
</dbReference>
<keyword evidence="1" id="KW-0812">Transmembrane</keyword>
<sequence length="948" mass="105820">MPPKHRDGDVVAVIPGQWISHAHTAAAYSAFIGALIVGMWLHYHKIVENEHYGYPVEWFPSVSATIGDRYPERSVFQVFIAICSGPRFALCFLWYCLANRPNSTLPKFVAGVGVFRTLTCGGWTYITSTDDHDWHDIFMISYLVATIPWTAGCLALSPPNPKAIKYRKYLAGAFFGTIVPLVYFFIQHKVNRVPGAYTIYAFFEWSLVLLDVGFDAVTAIDFASFELVVKDVKGLSRGEDNRVLEKQKDKPVGQVFSPLFSWDDLLDAAAEVYLGFTFWTVLTALGVVVWYFPLWHMGISGYEVAVMSTISPLLLGIPPLRRMVTKSLPTVLLTTGVGLLAYLVKTPEQRLGAVSLGVWQGCLAWTATWWSKRNNPAMLEAKISAWMIGLIASSISKFAFWTNNPLWPIMHDANGGLNKTGIFLFALAIFRSYQTQTKTIDSAAPQDKPKGPSAFAALGLAGAFFGLHSLLSDSSTIILWVWEGFPVRGPLAVPHGAVTILAMGVGLLFGLFYPNIARSWSAFGVGSIGAAVLTCFHNWTGYYGGLTLAVYLTAVTPSLISNAVRFPPGRTFFLGFFFYNLMVLFHVWVVAYAFVPGGPLVREHTDWVMATTMIMIGAGVFSSTQNSSPAKQKSFQPPPSPAARRQRSYYIYILIGLQLLGASVAFLRFPSYDYTPYHKDSKVITAGIWTIHFSIDNDMWSSERRMEALLRETELDVVGLLESDLQRIIMGNRDTTQYLAEELGMYVDYGPGPNKHTWGCALLSKFPILNSTHHLLPSPVGELAPAIHATIDAYGELVDVFVFHSGQEEDPEDRRLQSEYLSDLMGSSPRPSILLSYLVTKPGEGNYNTYVSERSGMRDIDPSDWDRWCEYILYKGMKRTGYARVSRSTITDTELQVGKFVVGQAEDVENRLVAEEQVPYDLRFPTMFRGNGVRGHRYHVFDEPRYYA</sequence>
<feature type="transmembrane region" description="Helical" evidence="1">
    <location>
        <begin position="350"/>
        <end position="371"/>
    </location>
</feature>
<keyword evidence="6" id="KW-0675">Receptor</keyword>
<feature type="transmembrane region" description="Helical" evidence="1">
    <location>
        <begin position="520"/>
        <end position="539"/>
    </location>
</feature>
<feature type="transmembrane region" description="Helical" evidence="1">
    <location>
        <begin position="108"/>
        <end position="126"/>
    </location>
</feature>
<feature type="domain" description="CWH43-like N-terminal" evidence="2">
    <location>
        <begin position="17"/>
        <end position="224"/>
    </location>
</feature>
<accession>A0AAI8Z6Y3</accession>
<proteinExistence type="predicted"/>
<dbReference type="Pfam" id="PF10277">
    <property type="entry name" value="Frag1"/>
    <property type="match status" value="1"/>
</dbReference>
<dbReference type="InterPro" id="IPR036691">
    <property type="entry name" value="Endo/exonu/phosph_ase_sf"/>
</dbReference>
<dbReference type="SUPFAM" id="SSF56219">
    <property type="entry name" value="DNase I-like"/>
    <property type="match status" value="1"/>
</dbReference>
<feature type="transmembrane region" description="Helical" evidence="1">
    <location>
        <begin position="169"/>
        <end position="186"/>
    </location>
</feature>
<dbReference type="PANTHER" id="PTHR14859:SF1">
    <property type="entry name" value="PGAP2-INTERACTING PROTEIN"/>
    <property type="match status" value="1"/>
</dbReference>
<feature type="transmembrane region" description="Helical" evidence="1">
    <location>
        <begin position="607"/>
        <end position="628"/>
    </location>
</feature>
<evidence type="ECO:0000313" key="7">
    <source>
        <dbReference type="Proteomes" id="UP001296104"/>
    </source>
</evidence>
<feature type="domain" description="PGAP2IP first transmembrane" evidence="4">
    <location>
        <begin position="276"/>
        <end position="430"/>
    </location>
</feature>
<feature type="transmembrane region" description="Helical" evidence="1">
    <location>
        <begin position="576"/>
        <end position="595"/>
    </location>
</feature>
<feature type="transmembrane region" description="Helical" evidence="1">
    <location>
        <begin position="25"/>
        <end position="43"/>
    </location>
</feature>
<dbReference type="GO" id="GO:0031505">
    <property type="term" value="P:fungal-type cell wall organization"/>
    <property type="evidence" value="ECO:0007669"/>
    <property type="project" value="TreeGrafter"/>
</dbReference>
<feature type="domain" description="PGAP2IP C-terminal nuclease-like" evidence="5">
    <location>
        <begin position="682"/>
        <end position="921"/>
    </location>
</feature>
<dbReference type="InterPro" id="IPR019402">
    <property type="entry name" value="CWH43_N"/>
</dbReference>
<dbReference type="EMBL" id="CAVMBE010000089">
    <property type="protein sequence ID" value="CAK4033589.1"/>
    <property type="molecule type" value="Genomic_DNA"/>
</dbReference>
<reference evidence="6" key="1">
    <citation type="submission" date="2023-11" db="EMBL/GenBank/DDBJ databases">
        <authorList>
            <person name="Alioto T."/>
            <person name="Alioto T."/>
            <person name="Gomez Garrido J."/>
        </authorList>
    </citation>
    <scope>NUCLEOTIDE SEQUENCE</scope>
</reference>
<feature type="transmembrane region" description="Helical" evidence="1">
    <location>
        <begin position="545"/>
        <end position="564"/>
    </location>
</feature>
<name>A0AAI8Z6Y3_9PEZI</name>
<feature type="transmembrane region" description="Helical" evidence="1">
    <location>
        <begin position="138"/>
        <end position="157"/>
    </location>
</feature>